<dbReference type="SUPFAM" id="SSF51735">
    <property type="entry name" value="NAD(P)-binding Rossmann-fold domains"/>
    <property type="match status" value="1"/>
</dbReference>
<dbReference type="InterPro" id="IPR000846">
    <property type="entry name" value="DapB_N"/>
</dbReference>
<keyword evidence="6" id="KW-1185">Reference proteome</keyword>
<sequence length="370" mass="39261">MPAAPPYRVVQWATGNIGARTLRGVIEHPGLELVGVYAHSVAKAGRDAGELCGLGPTGIRATSEIDEILALDADCVLYTPLACDFDDVCRVLESGANVVSTRGEFVRPANLDPDVRKRVEEACARGGTTIHSTGSSPGFITEALPLVVTSIQRRLDGLRIDEFADLSQRNSPALLFDVMGFGKPPGEFGERRLAALRGSFGPSLEVLADALGTPLESVDATGEFAVTPRPLTIAAGTLEPGTVAAQRITVTGRRGGQAVNSFQPPASSEVNRPQQTPVEQSSLLTFCATWYCHADLETEWDLRATGWRLTVDGDAPLHVDLFFPFALEHMAERSPGYTANRAVNAVPVVCAAPPGIRTTVDLPQIVAALG</sequence>
<protein>
    <submittedName>
        <fullName evidence="5">Dihydrodipicolinate reductase</fullName>
    </submittedName>
</protein>
<feature type="domain" description="Dihydrodipicolinate reductase N-terminal" evidence="4">
    <location>
        <begin position="13"/>
        <end position="77"/>
    </location>
</feature>
<keyword evidence="2" id="KW-0560">Oxidoreductase</keyword>
<comment type="caution">
    <text evidence="5">The sequence shown here is derived from an EMBL/GenBank/DDBJ whole genome shotgun (WGS) entry which is preliminary data.</text>
</comment>
<gene>
    <name evidence="5" type="ORF">GCM10020369_16600</name>
</gene>
<dbReference type="InterPro" id="IPR036291">
    <property type="entry name" value="NAD(P)-bd_dom_sf"/>
</dbReference>
<dbReference type="Gene3D" id="3.40.50.720">
    <property type="entry name" value="NAD(P)-binding Rossmann-like Domain"/>
    <property type="match status" value="1"/>
</dbReference>
<feature type="compositionally biased region" description="Polar residues" evidence="3">
    <location>
        <begin position="258"/>
        <end position="274"/>
    </location>
</feature>
<evidence type="ECO:0000256" key="2">
    <source>
        <dbReference type="ARBA" id="ARBA00023002"/>
    </source>
</evidence>
<evidence type="ECO:0000313" key="5">
    <source>
        <dbReference type="EMBL" id="GAA3384961.1"/>
    </source>
</evidence>
<evidence type="ECO:0000259" key="4">
    <source>
        <dbReference type="Pfam" id="PF01113"/>
    </source>
</evidence>
<evidence type="ECO:0000256" key="3">
    <source>
        <dbReference type="SAM" id="MobiDB-lite"/>
    </source>
</evidence>
<dbReference type="EMBL" id="BAAAYN010000011">
    <property type="protein sequence ID" value="GAA3384961.1"/>
    <property type="molecule type" value="Genomic_DNA"/>
</dbReference>
<evidence type="ECO:0000313" key="6">
    <source>
        <dbReference type="Proteomes" id="UP001501676"/>
    </source>
</evidence>
<dbReference type="Proteomes" id="UP001501676">
    <property type="component" value="Unassembled WGS sequence"/>
</dbReference>
<feature type="region of interest" description="Disordered" evidence="3">
    <location>
        <begin position="254"/>
        <end position="274"/>
    </location>
</feature>
<name>A0ABP6SU26_9ACTN</name>
<dbReference type="CDD" id="cd24146">
    <property type="entry name" value="nat-AmDH_N_like"/>
    <property type="match status" value="1"/>
</dbReference>
<dbReference type="Pfam" id="PF01113">
    <property type="entry name" value="DapB_N"/>
    <property type="match status" value="1"/>
</dbReference>
<accession>A0ABP6SU26</accession>
<dbReference type="RefSeq" id="WP_345727409.1">
    <property type="nucleotide sequence ID" value="NZ_BAAAYN010000011.1"/>
</dbReference>
<organism evidence="5 6">
    <name type="scientific">Cryptosporangium minutisporangium</name>
    <dbReference type="NCBI Taxonomy" id="113569"/>
    <lineage>
        <taxon>Bacteria</taxon>
        <taxon>Bacillati</taxon>
        <taxon>Actinomycetota</taxon>
        <taxon>Actinomycetes</taxon>
        <taxon>Cryptosporangiales</taxon>
        <taxon>Cryptosporangiaceae</taxon>
        <taxon>Cryptosporangium</taxon>
    </lineage>
</organism>
<keyword evidence="1" id="KW-0521">NADP</keyword>
<evidence type="ECO:0000256" key="1">
    <source>
        <dbReference type="ARBA" id="ARBA00022857"/>
    </source>
</evidence>
<proteinExistence type="predicted"/>
<reference evidence="6" key="1">
    <citation type="journal article" date="2019" name="Int. J. Syst. Evol. Microbiol.">
        <title>The Global Catalogue of Microorganisms (GCM) 10K type strain sequencing project: providing services to taxonomists for standard genome sequencing and annotation.</title>
        <authorList>
            <consortium name="The Broad Institute Genomics Platform"/>
            <consortium name="The Broad Institute Genome Sequencing Center for Infectious Disease"/>
            <person name="Wu L."/>
            <person name="Ma J."/>
        </authorList>
    </citation>
    <scope>NUCLEOTIDE SEQUENCE [LARGE SCALE GENOMIC DNA]</scope>
    <source>
        <strain evidence="6">JCM 9458</strain>
    </source>
</reference>